<evidence type="ECO:0000313" key="1">
    <source>
        <dbReference type="EMBL" id="KAG7444066.1"/>
    </source>
</evidence>
<proteinExistence type="predicted"/>
<name>A0A9P8AQP2_9AGAR</name>
<dbReference type="GeneID" id="66106593"/>
<keyword evidence="2" id="KW-1185">Reference proteome</keyword>
<sequence>MSNSVSNMMSGDSRRVTYLLPLQQGQLPFNFAKGTVKEVIGNAVGSDSMARDGKKEHTDGEAETTATKVQGYAKATADCVIRYGQFVVGLVTGNTSDKMADREGQGRVRDEQVDVVL</sequence>
<dbReference type="AlphaFoldDB" id="A0A9P8AQP2"/>
<comment type="caution">
    <text evidence="1">The sequence shown here is derived from an EMBL/GenBank/DDBJ whole genome shotgun (WGS) entry which is preliminary data.</text>
</comment>
<dbReference type="OrthoDB" id="9999611at2759"/>
<dbReference type="RefSeq" id="XP_043037566.1">
    <property type="nucleotide sequence ID" value="XM_043184296.1"/>
</dbReference>
<protein>
    <submittedName>
        <fullName evidence="1">Uncharacterized protein</fullName>
    </submittedName>
</protein>
<accession>A0A9P8AQP2</accession>
<reference evidence="1" key="1">
    <citation type="submission" date="2020-11" db="EMBL/GenBank/DDBJ databases">
        <title>Adaptations for nitrogen fixation in a non-lichenized fungal sporocarp promotes dispersal by wood-feeding termites.</title>
        <authorList>
            <consortium name="DOE Joint Genome Institute"/>
            <person name="Koch R.A."/>
            <person name="Yoon G."/>
            <person name="Arayal U."/>
            <person name="Lail K."/>
            <person name="Amirebrahimi M."/>
            <person name="Labutti K."/>
            <person name="Lipzen A."/>
            <person name="Riley R."/>
            <person name="Barry K."/>
            <person name="Henrissat B."/>
            <person name="Grigoriev I.V."/>
            <person name="Herr J.R."/>
            <person name="Aime M.C."/>
        </authorList>
    </citation>
    <scope>NUCLEOTIDE SEQUENCE</scope>
    <source>
        <strain evidence="1">MCA 3950</strain>
    </source>
</reference>
<dbReference type="Proteomes" id="UP000812287">
    <property type="component" value="Unassembled WGS sequence"/>
</dbReference>
<organism evidence="1 2">
    <name type="scientific">Guyanagaster necrorhizus</name>
    <dbReference type="NCBI Taxonomy" id="856835"/>
    <lineage>
        <taxon>Eukaryota</taxon>
        <taxon>Fungi</taxon>
        <taxon>Dikarya</taxon>
        <taxon>Basidiomycota</taxon>
        <taxon>Agaricomycotina</taxon>
        <taxon>Agaricomycetes</taxon>
        <taxon>Agaricomycetidae</taxon>
        <taxon>Agaricales</taxon>
        <taxon>Marasmiineae</taxon>
        <taxon>Physalacriaceae</taxon>
        <taxon>Guyanagaster</taxon>
    </lineage>
</organism>
<dbReference type="EMBL" id="MU250541">
    <property type="protein sequence ID" value="KAG7444066.1"/>
    <property type="molecule type" value="Genomic_DNA"/>
</dbReference>
<gene>
    <name evidence="1" type="ORF">BT62DRAFT_921355</name>
</gene>
<dbReference type="PANTHER" id="PTHR40460">
    <property type="entry name" value="CHROMOSOME 1, WHOLE GENOME SHOTGUN SEQUENCE"/>
    <property type="match status" value="1"/>
</dbReference>
<dbReference type="PANTHER" id="PTHR40460:SF1">
    <property type="entry name" value="CSBD-LIKE DOMAIN-CONTAINING PROTEIN"/>
    <property type="match status" value="1"/>
</dbReference>
<evidence type="ECO:0000313" key="2">
    <source>
        <dbReference type="Proteomes" id="UP000812287"/>
    </source>
</evidence>